<dbReference type="Proteomes" id="UP000886700">
    <property type="component" value="Unplaced"/>
</dbReference>
<name>A0ABM2WZV7_MESAU</name>
<dbReference type="PANTHER" id="PTHR31813">
    <property type="entry name" value="PROLINE-RICH PROTEIN 23B"/>
    <property type="match status" value="1"/>
</dbReference>
<evidence type="ECO:0000256" key="1">
    <source>
        <dbReference type="ARBA" id="ARBA00009113"/>
    </source>
</evidence>
<feature type="compositionally biased region" description="Pro residues" evidence="2">
    <location>
        <begin position="228"/>
        <end position="237"/>
    </location>
</feature>
<feature type="compositionally biased region" description="Basic residues" evidence="2">
    <location>
        <begin position="250"/>
        <end position="260"/>
    </location>
</feature>
<comment type="similarity">
    <text evidence="1">Belongs to the PRR23 family.</text>
</comment>
<gene>
    <name evidence="4" type="primary">LOC121137610</name>
</gene>
<accession>A0ABM2WZV7</accession>
<feature type="region of interest" description="Disordered" evidence="2">
    <location>
        <begin position="1"/>
        <end position="25"/>
    </location>
</feature>
<dbReference type="InterPro" id="IPR018903">
    <property type="entry name" value="PRR23"/>
</dbReference>
<evidence type="ECO:0000256" key="2">
    <source>
        <dbReference type="SAM" id="MobiDB-lite"/>
    </source>
</evidence>
<organism evidence="3 4">
    <name type="scientific">Mesocricetus auratus</name>
    <name type="common">Golden hamster</name>
    <dbReference type="NCBI Taxonomy" id="10036"/>
    <lineage>
        <taxon>Eukaryota</taxon>
        <taxon>Metazoa</taxon>
        <taxon>Chordata</taxon>
        <taxon>Craniata</taxon>
        <taxon>Vertebrata</taxon>
        <taxon>Euteleostomi</taxon>
        <taxon>Mammalia</taxon>
        <taxon>Eutheria</taxon>
        <taxon>Euarchontoglires</taxon>
        <taxon>Glires</taxon>
        <taxon>Rodentia</taxon>
        <taxon>Myomorpha</taxon>
        <taxon>Muroidea</taxon>
        <taxon>Cricetidae</taxon>
        <taxon>Cricetinae</taxon>
        <taxon>Mesocricetus</taxon>
    </lineage>
</organism>
<dbReference type="RefSeq" id="XP_040596172.1">
    <property type="nucleotide sequence ID" value="XM_040740238.1"/>
</dbReference>
<keyword evidence="3" id="KW-1185">Reference proteome</keyword>
<feature type="region of interest" description="Disordered" evidence="2">
    <location>
        <begin position="222"/>
        <end position="260"/>
    </location>
</feature>
<evidence type="ECO:0000313" key="3">
    <source>
        <dbReference type="Proteomes" id="UP000886700"/>
    </source>
</evidence>
<dbReference type="Pfam" id="PF10630">
    <property type="entry name" value="DUF2476"/>
    <property type="match status" value="1"/>
</dbReference>
<feature type="compositionally biased region" description="Basic and acidic residues" evidence="2">
    <location>
        <begin position="151"/>
        <end position="160"/>
    </location>
</feature>
<sequence>MVGARPRSPQDYLLQEEPQPAKRHCVRGPDCPRWLAEPDLEAGNSTTGKEVTSVVLVPAGFALKLHLEDMDLLLEPDPTSVKQLSLPGHTIILIPEGLQVLDEPGQPAVVPRSPQEAPLLDVSQEHQVVLQEEFLSASGSHMQGWGNASHPPEDPKEDFRMPWTHAPADMDTGPLGPYSQMYSPLFESQEPWPWDPSENPAADRYAPWSIWSLKDSTLWPLPSSPLQNLPPSPPSPPTSLRAQDPESHHKPPRSPCKARKCLFEETKDPFPDIQHLGHLLP</sequence>
<dbReference type="PANTHER" id="PTHR31813:SF9">
    <property type="entry name" value="RIKEN CDNA 7420426K07 GENE"/>
    <property type="match status" value="1"/>
</dbReference>
<evidence type="ECO:0000313" key="4">
    <source>
        <dbReference type="RefSeq" id="XP_040596172.1"/>
    </source>
</evidence>
<dbReference type="GeneID" id="121137610"/>
<reference evidence="4" key="1">
    <citation type="submission" date="2025-08" db="UniProtKB">
        <authorList>
            <consortium name="RefSeq"/>
        </authorList>
    </citation>
    <scope>IDENTIFICATION</scope>
    <source>
        <tissue evidence="4">Liver</tissue>
    </source>
</reference>
<proteinExistence type="inferred from homology"/>
<protein>
    <submittedName>
        <fullName evidence="4">Proline-rich protein 23A3-like</fullName>
    </submittedName>
</protein>
<feature type="region of interest" description="Disordered" evidence="2">
    <location>
        <begin position="140"/>
        <end position="182"/>
    </location>
</feature>